<dbReference type="Proteomes" id="UP000006253">
    <property type="component" value="Unassembled WGS sequence"/>
</dbReference>
<dbReference type="CDD" id="cd03443">
    <property type="entry name" value="PaaI_thioesterase"/>
    <property type="match status" value="1"/>
</dbReference>
<name>A0A0E2B4K0_9LEPT</name>
<feature type="domain" description="Thioesterase" evidence="1">
    <location>
        <begin position="50"/>
        <end position="121"/>
    </location>
</feature>
<protein>
    <submittedName>
        <fullName evidence="2">Thioesterase family protein</fullName>
    </submittedName>
</protein>
<dbReference type="SUPFAM" id="SSF54637">
    <property type="entry name" value="Thioesterase/thiol ester dehydrase-isomerase"/>
    <property type="match status" value="1"/>
</dbReference>
<dbReference type="Pfam" id="PF03061">
    <property type="entry name" value="4HBT"/>
    <property type="match status" value="1"/>
</dbReference>
<organism evidence="2 3">
    <name type="scientific">Leptospira kirschneri str. H1</name>
    <dbReference type="NCBI Taxonomy" id="1049966"/>
    <lineage>
        <taxon>Bacteria</taxon>
        <taxon>Pseudomonadati</taxon>
        <taxon>Spirochaetota</taxon>
        <taxon>Spirochaetia</taxon>
        <taxon>Leptospirales</taxon>
        <taxon>Leptospiraceae</taxon>
        <taxon>Leptospira</taxon>
    </lineage>
</organism>
<dbReference type="InterPro" id="IPR029069">
    <property type="entry name" value="HotDog_dom_sf"/>
</dbReference>
<evidence type="ECO:0000259" key="1">
    <source>
        <dbReference type="Pfam" id="PF03061"/>
    </source>
</evidence>
<dbReference type="InterPro" id="IPR006683">
    <property type="entry name" value="Thioestr_dom"/>
</dbReference>
<dbReference type="EMBL" id="AHMY02000040">
    <property type="protein sequence ID" value="EKO15746.1"/>
    <property type="molecule type" value="Genomic_DNA"/>
</dbReference>
<dbReference type="InterPro" id="IPR052061">
    <property type="entry name" value="PTE-AB_protein"/>
</dbReference>
<dbReference type="GeneID" id="34316541"/>
<evidence type="ECO:0000313" key="3">
    <source>
        <dbReference type="Proteomes" id="UP000006253"/>
    </source>
</evidence>
<reference evidence="2 3" key="1">
    <citation type="submission" date="2012-10" db="EMBL/GenBank/DDBJ databases">
        <authorList>
            <person name="Harkins D.M."/>
            <person name="Durkin A.S."/>
            <person name="Brinkac L.M."/>
            <person name="Selengut J.D."/>
            <person name="Sanka R."/>
            <person name="DePew J."/>
            <person name="Purushe J."/>
            <person name="Peacock S.J."/>
            <person name="Thaipadungpanit J."/>
            <person name="Wuthiekanun V.W."/>
            <person name="Day N.P."/>
            <person name="Vinetz J.M."/>
            <person name="Sutton G.G."/>
            <person name="Nelson W.C."/>
            <person name="Fouts D.E."/>
        </authorList>
    </citation>
    <scope>NUCLEOTIDE SEQUENCE [LARGE SCALE GENOMIC DNA]</scope>
    <source>
        <strain evidence="2 3">H1</strain>
    </source>
</reference>
<dbReference type="PANTHER" id="PTHR47260">
    <property type="entry name" value="UPF0644 PROTEIN PB2B4.06"/>
    <property type="match status" value="1"/>
</dbReference>
<evidence type="ECO:0000313" key="2">
    <source>
        <dbReference type="EMBL" id="EKO15746.1"/>
    </source>
</evidence>
<sequence>MKASVRANLSFGSSPDNPDGLQLKITFDEDTQSAYGDFTCPEKFQGQPDVIHPGIISTILDEIMVKINEAMNFKTTTGELTIRFLQPAFVNQPLHLRGWFVKKNKKVIENRAEIENEIGKIVARGKGKYIEVDD</sequence>
<accession>A0A0E2B4K0</accession>
<dbReference type="AlphaFoldDB" id="A0A0E2B4K0"/>
<dbReference type="Gene3D" id="3.10.129.10">
    <property type="entry name" value="Hotdog Thioesterase"/>
    <property type="match status" value="1"/>
</dbReference>
<gene>
    <name evidence="2" type="ORF">LEP1GSC081_3378</name>
</gene>
<comment type="caution">
    <text evidence="2">The sequence shown here is derived from an EMBL/GenBank/DDBJ whole genome shotgun (WGS) entry which is preliminary data.</text>
</comment>
<dbReference type="GO" id="GO:0016790">
    <property type="term" value="F:thiolester hydrolase activity"/>
    <property type="evidence" value="ECO:0007669"/>
    <property type="project" value="UniProtKB-ARBA"/>
</dbReference>
<proteinExistence type="predicted"/>
<dbReference type="PANTHER" id="PTHR47260:SF1">
    <property type="entry name" value="UPF0644 PROTEIN PB2B4.06"/>
    <property type="match status" value="1"/>
</dbReference>
<dbReference type="RefSeq" id="WP_000648186.1">
    <property type="nucleotide sequence ID" value="NZ_AHMY02000040.1"/>
</dbReference>